<reference evidence="4 5" key="3">
    <citation type="journal article" date="2011" name="Nat. Chem. Biol.">
        <title>Reveromycin A biosynthesis uses RevG and RevJ for stereospecific spiroacetal formation.</title>
        <authorList>
            <person name="Takahashi S."/>
            <person name="Toyoda A."/>
            <person name="Sekiyama Y."/>
            <person name="Takagi H."/>
            <person name="Nogawa T."/>
            <person name="Uramoto M."/>
            <person name="Suzuki R."/>
            <person name="Koshino H."/>
            <person name="Kumano T."/>
            <person name="Panthee S."/>
            <person name="Dairi T."/>
            <person name="Ishikawa J."/>
            <person name="Ikeda H."/>
            <person name="Sakaki Y."/>
            <person name="Osada H."/>
        </authorList>
    </citation>
    <scope>NUCLEOTIDE SEQUENCE [LARGE SCALE GENOMIC DNA]</scope>
    <source>
        <strain evidence="4 5">SN-593</strain>
    </source>
</reference>
<dbReference type="Pfam" id="PF22815">
    <property type="entry name" value="CatAgl_D1"/>
    <property type="match status" value="1"/>
</dbReference>
<evidence type="ECO:0000313" key="5">
    <source>
        <dbReference type="Proteomes" id="UP000595703"/>
    </source>
</evidence>
<dbReference type="InterPro" id="IPR012334">
    <property type="entry name" value="Pectin_lyas_fold"/>
</dbReference>
<accession>A0A7U3VM88</accession>
<dbReference type="CDD" id="cd14490">
    <property type="entry name" value="CBM6-CBM35-CBM36_like_1"/>
    <property type="match status" value="1"/>
</dbReference>
<gene>
    <name evidence="4" type="ORF">RVR_1554</name>
</gene>
<evidence type="ECO:0000259" key="2">
    <source>
        <dbReference type="Pfam" id="PF22815"/>
    </source>
</evidence>
<keyword evidence="5" id="KW-1185">Reference proteome</keyword>
<dbReference type="InterPro" id="IPR006626">
    <property type="entry name" value="PbH1"/>
</dbReference>
<feature type="domain" description="Alpha-1,3-glucanase catalytic" evidence="3">
    <location>
        <begin position="242"/>
        <end position="433"/>
    </location>
</feature>
<dbReference type="Gene3D" id="2.160.20.10">
    <property type="entry name" value="Single-stranded right-handed beta-helix, Pectin lyase-like"/>
    <property type="match status" value="1"/>
</dbReference>
<organism evidence="4 5">
    <name type="scientific">Actinacidiphila reveromycinica</name>
    <dbReference type="NCBI Taxonomy" id="659352"/>
    <lineage>
        <taxon>Bacteria</taxon>
        <taxon>Bacillati</taxon>
        <taxon>Actinomycetota</taxon>
        <taxon>Actinomycetes</taxon>
        <taxon>Kitasatosporales</taxon>
        <taxon>Streptomycetaceae</taxon>
        <taxon>Actinacidiphila</taxon>
    </lineage>
</organism>
<dbReference type="SUPFAM" id="SSF51126">
    <property type="entry name" value="Pectin lyase-like"/>
    <property type="match status" value="1"/>
</dbReference>
<reference evidence="4 5" key="4">
    <citation type="journal article" date="2020" name="Sci. Rep.">
        <title>beta-carboline chemical signals induce reveromycin production through a LuxR family regulator in Streptomyces sp. SN-593.</title>
        <authorList>
            <person name="Panthee S."/>
            <person name="Kito N."/>
            <person name="Hayashi T."/>
            <person name="Shimizu T."/>
            <person name="Ishikawa J."/>
            <person name="Hamamoto H."/>
            <person name="Osada H."/>
            <person name="Takahashi S."/>
        </authorList>
    </citation>
    <scope>NUCLEOTIDE SEQUENCE [LARGE SCALE GENOMIC DNA]</scope>
    <source>
        <strain evidence="4 5">SN-593</strain>
    </source>
</reference>
<dbReference type="Pfam" id="PF22816">
    <property type="entry name" value="CatAgl_D2"/>
    <property type="match status" value="1"/>
</dbReference>
<evidence type="ECO:0000259" key="3">
    <source>
        <dbReference type="Pfam" id="PF22816"/>
    </source>
</evidence>
<dbReference type="InterPro" id="IPR011050">
    <property type="entry name" value="Pectin_lyase_fold/virulence"/>
</dbReference>
<evidence type="ECO:0000313" key="4">
    <source>
        <dbReference type="EMBL" id="BBA96313.1"/>
    </source>
</evidence>
<dbReference type="EMBL" id="AP018365">
    <property type="protein sequence ID" value="BBA96313.1"/>
    <property type="molecule type" value="Genomic_DNA"/>
</dbReference>
<dbReference type="SMART" id="SM00710">
    <property type="entry name" value="PbH1"/>
    <property type="match status" value="5"/>
</dbReference>
<feature type="domain" description="CBM6/CBM35/CBM36-like 1" evidence="2">
    <location>
        <begin position="45"/>
        <end position="200"/>
    </location>
</feature>
<name>A0A7U3VM88_9ACTN</name>
<protein>
    <submittedName>
        <fullName evidence="4">Putative mycodextranase</fullName>
    </submittedName>
</protein>
<feature type="chain" id="PRO_5038765756" evidence="1">
    <location>
        <begin position="29"/>
        <end position="590"/>
    </location>
</feature>
<dbReference type="RefSeq" id="WP_237404583.1">
    <property type="nucleotide sequence ID" value="NZ_AP018365.1"/>
</dbReference>
<dbReference type="Proteomes" id="UP000595703">
    <property type="component" value="Chromosome"/>
</dbReference>
<dbReference type="Gene3D" id="2.60.120.260">
    <property type="entry name" value="Galactose-binding domain-like"/>
    <property type="match status" value="1"/>
</dbReference>
<dbReference type="KEGG" id="arev:RVR_1554"/>
<proteinExistence type="predicted"/>
<dbReference type="InterPro" id="IPR006311">
    <property type="entry name" value="TAT_signal"/>
</dbReference>
<dbReference type="InterPro" id="IPR033801">
    <property type="entry name" value="CBM6-CBM35-CBM36-like_1"/>
</dbReference>
<reference evidence="4 5" key="1">
    <citation type="journal article" date="2010" name="J. Bacteriol.">
        <title>Biochemical characterization of a novel indole prenyltransferase from Streptomyces sp. SN-593.</title>
        <authorList>
            <person name="Takahashi S."/>
            <person name="Takagi H."/>
            <person name="Toyoda A."/>
            <person name="Uramoto M."/>
            <person name="Nogawa T."/>
            <person name="Ueki M."/>
            <person name="Sakaki Y."/>
            <person name="Osada H."/>
        </authorList>
    </citation>
    <scope>NUCLEOTIDE SEQUENCE [LARGE SCALE GENOMIC DNA]</scope>
    <source>
        <strain evidence="4 5">SN-593</strain>
    </source>
</reference>
<reference evidence="4 5" key="2">
    <citation type="journal article" date="2011" name="J. Antibiot.">
        <title>Furaquinocins I and J: novel polyketide isoprenoid hybrid compounds from Streptomyces reveromyceticus SN-593.</title>
        <authorList>
            <person name="Panthee S."/>
            <person name="Takahashi S."/>
            <person name="Takagi H."/>
            <person name="Nogawa T."/>
            <person name="Oowada E."/>
            <person name="Uramoto M."/>
            <person name="Osada H."/>
        </authorList>
    </citation>
    <scope>NUCLEOTIDE SEQUENCE [LARGE SCALE GENOMIC DNA]</scope>
    <source>
        <strain evidence="4 5">SN-593</strain>
    </source>
</reference>
<keyword evidence="1" id="KW-0732">Signal</keyword>
<dbReference type="AlphaFoldDB" id="A0A7U3VM88"/>
<feature type="signal peptide" evidence="1">
    <location>
        <begin position="1"/>
        <end position="28"/>
    </location>
</feature>
<dbReference type="PROSITE" id="PS51318">
    <property type="entry name" value="TAT"/>
    <property type="match status" value="1"/>
</dbReference>
<dbReference type="InterPro" id="IPR055149">
    <property type="entry name" value="Agl_cat_D2"/>
</dbReference>
<sequence length="590" mass="60389">MSRPLRHLRRTAALGGCAALLASAGALALNAPPAAAAATGGSGANLPYTEVQAENSATNGTVIGPSYAAGNLADEASQRKAVTLQGSGKYVTFTTPVATNSIDFRYSIPDTASGSVYTAPLSLYVDGTKQPDFTLTNAYSWYYGSYPFTNAPGTNQHHFYDEAHRLFGQTYPAGTTFTFQVDAGDTASSYTLDSADFEQVAAAQAQPSGSVSVVDEGADPTGAADSTEAFDAAIAAAGSGGTVWIPPGTFKVPGHIAVNDVTVAGAGMWYSTVTGAAPGFYGNSAPSPSTNVHLKDFAIFGDVQERDDNAQVNGIGGAMSDSSVADVWIDHMKVGAWMDGPMDKLTFSGMRIRDTTADGINFHGGVTNSTVTGSDIRNTGDDGIATWADSALGADANDTISNNTVQFQTLANGIAIYGGHDNTVTGNLVQDTGLAQGGGIHVGQRFTSTPVGTTTISDNTLVRDGSLDPNWQFGVGALWFDGSQGAVTGPINVSDTLIQQSPYEAVQWVEGTISGVSLDDVTIDGTGTFALQEQTGGAAKFTNVTATGVGAPSPVYNCEGGNFAVTDGGGNSGIDGTPFCGPWPTPDLAS</sequence>
<evidence type="ECO:0000256" key="1">
    <source>
        <dbReference type="SAM" id="SignalP"/>
    </source>
</evidence>